<dbReference type="InterPro" id="IPR011050">
    <property type="entry name" value="Pectin_lyase_fold/virulence"/>
</dbReference>
<feature type="region of interest" description="Disordered" evidence="1">
    <location>
        <begin position="48"/>
        <end position="79"/>
    </location>
</feature>
<feature type="domain" description="Autotransporter" evidence="3">
    <location>
        <begin position="997"/>
        <end position="1273"/>
    </location>
</feature>
<keyword evidence="5" id="KW-1185">Reference proteome</keyword>
<organism evidence="4 5">
    <name type="scientific">Microvirga alba</name>
    <dbReference type="NCBI Taxonomy" id="2791025"/>
    <lineage>
        <taxon>Bacteria</taxon>
        <taxon>Pseudomonadati</taxon>
        <taxon>Pseudomonadota</taxon>
        <taxon>Alphaproteobacteria</taxon>
        <taxon>Hyphomicrobiales</taxon>
        <taxon>Methylobacteriaceae</taxon>
        <taxon>Microvirga</taxon>
    </lineage>
</organism>
<dbReference type="SMART" id="SM00869">
    <property type="entry name" value="Autotransporter"/>
    <property type="match status" value="1"/>
</dbReference>
<comment type="caution">
    <text evidence="4">The sequence shown here is derived from an EMBL/GenBank/DDBJ whole genome shotgun (WGS) entry which is preliminary data.</text>
</comment>
<sequence length="1273" mass="127324">MLRGRKDKKHRCAARSVRLNFLSAISANVFVLTYPSYAQAQQIDAGSGETKSVPASVTTNSQPALRAHDGGQVQGGPSVITTTGDYAHGALAEQAGAIDLAFGSINTVGRSALGLYAFGAGSSVTSSTDATTTGDEAHAVFARAGGIVNLTGGLLRTSGSSAYGLLADGNDSKIDSRAIIMVSGPNANGAAATNGGVIVLNGGTINVSGIAGYGLYAFGIGSSIRSAINVTTTADYSHGAFAQGGGALNLMAGTISTSGASAAGLLSEGIGTRITSSADTFTSGADSVGVLARFSGFTEQAGGLISTSGARSHGLLSTGAGSQIKSAGSVRTSGNDAAGAFADAGGSVILRDASVTTSGASAAGLLSNGTRSSITGRANVSTSGQASYGAQAVNAGFVSLTGGTIATAGAYAQGIRSIGNDSVVESAAQVTTSGQGAAGIAALSGGTVRLLGGSVETSGTGEAIYAFGLGSLVTGRTDAATKADGIAAALADGRGTISLIGGAIKTSGVQAPGLAATYGGALSASNVSVTTTGAGSAGMYVTAASLELEGSRINSSGAGVKTIGNASVAIGNSSVTSGASMFDAAFDLAGQRATFDIRGSNLLGVGSLLNVARGDNGQDGIVTLTLDGSEATGNLLDRETRTSGYTSVVLRGGSRLTGGLDGIQRLTLDLGTWSLAGPVNVSLVEVGPSGGTLDTPNPTISLSAPLTGSGALKKTGIGLLDLTGFSSLSGPTFVQAGQLAVNGSLANSAVTVAGGAVLSGSGTIGGLTAQSGSMIAPGNASIGTLHVAGNVRFLQGSVYAFEANAAGQSDRIAATGQAILSGGIVNVLPDRGAIFRADSPYFILTASGGVSGTFEGTSSADFAFVTPTLGYTEDAVTLTLRRKADSFSSAALTRNQYRTAAGIEALGAGNRLYDTVLGSSLPGARLAFDALSGEAHASAVTSAYGDARLMQNAILSRLRQPLYGNPARFVQGFYGETFAADRPWMGAYPVAVVVPVVDPNRFDIWGEGFGSWSRTRGNGNAATLEESTGGFVLGADATLNQKYRIGFAGGLTRTSFDVDGRLSSGANESIFGALYGSTQWRAVNLRLGASYAGHDIDTQRTITFPGFSDQTSASYDGSTVQAFGEVGYRFDVARMQIEPFLGASVLRLHTNRFVENGGDAALTGLARDYDLATTTMGVRAEARLDKSLPLALRGLVGWRRAYGDVEPDALLAFAGGASAFAVSGTPIDRNALVAEAELNWQAGRTTSLGMAYSGQIGPRAQDHGLKANFTSRF</sequence>
<dbReference type="AlphaFoldDB" id="A0A931BR69"/>
<feature type="signal peptide" evidence="2">
    <location>
        <begin position="1"/>
        <end position="40"/>
    </location>
</feature>
<dbReference type="SUPFAM" id="SSF51126">
    <property type="entry name" value="Pectin lyase-like"/>
    <property type="match status" value="1"/>
</dbReference>
<name>A0A931BR69_9HYPH</name>
<dbReference type="RefSeq" id="WP_196271222.1">
    <property type="nucleotide sequence ID" value="NZ_JADQDO010000002.1"/>
</dbReference>
<evidence type="ECO:0000313" key="5">
    <source>
        <dbReference type="Proteomes" id="UP000599312"/>
    </source>
</evidence>
<gene>
    <name evidence="4" type="ORF">I2H38_07690</name>
</gene>
<dbReference type="Gene3D" id="2.40.128.130">
    <property type="entry name" value="Autotransporter beta-domain"/>
    <property type="match status" value="1"/>
</dbReference>
<dbReference type="InterPro" id="IPR012332">
    <property type="entry name" value="Autotransporter_pectin_lyase_C"/>
</dbReference>
<evidence type="ECO:0000256" key="2">
    <source>
        <dbReference type="SAM" id="SignalP"/>
    </source>
</evidence>
<dbReference type="InterPro" id="IPR036709">
    <property type="entry name" value="Autotransporte_beta_dom_sf"/>
</dbReference>
<evidence type="ECO:0000256" key="1">
    <source>
        <dbReference type="SAM" id="MobiDB-lite"/>
    </source>
</evidence>
<feature type="chain" id="PRO_5037186274" evidence="2">
    <location>
        <begin position="41"/>
        <end position="1273"/>
    </location>
</feature>
<accession>A0A931BR69</accession>
<evidence type="ECO:0000259" key="3">
    <source>
        <dbReference type="PROSITE" id="PS51208"/>
    </source>
</evidence>
<keyword evidence="2" id="KW-0732">Signal</keyword>
<protein>
    <submittedName>
        <fullName evidence="4">Autotransporter domain-containing protein</fullName>
    </submittedName>
</protein>
<dbReference type="InterPro" id="IPR005546">
    <property type="entry name" value="Autotransporte_beta"/>
</dbReference>
<evidence type="ECO:0000313" key="4">
    <source>
        <dbReference type="EMBL" id="MBF9233264.1"/>
    </source>
</evidence>
<proteinExistence type="predicted"/>
<feature type="compositionally biased region" description="Polar residues" evidence="1">
    <location>
        <begin position="48"/>
        <end position="63"/>
    </location>
</feature>
<reference evidence="4" key="1">
    <citation type="submission" date="2020-11" db="EMBL/GenBank/DDBJ databases">
        <authorList>
            <person name="Kim M.K."/>
        </authorList>
    </citation>
    <scope>NUCLEOTIDE SEQUENCE</scope>
    <source>
        <strain evidence="4">BT350</strain>
    </source>
</reference>
<dbReference type="Pfam" id="PF03797">
    <property type="entry name" value="Autotransporter"/>
    <property type="match status" value="1"/>
</dbReference>
<dbReference type="PROSITE" id="PS51208">
    <property type="entry name" value="AUTOTRANSPORTER"/>
    <property type="match status" value="1"/>
</dbReference>
<dbReference type="Gene3D" id="2.160.20.20">
    <property type="match status" value="2"/>
</dbReference>
<dbReference type="Proteomes" id="UP000599312">
    <property type="component" value="Unassembled WGS sequence"/>
</dbReference>
<dbReference type="SUPFAM" id="SSF103515">
    <property type="entry name" value="Autotransporter"/>
    <property type="match status" value="1"/>
</dbReference>
<dbReference type="EMBL" id="JADQDO010000002">
    <property type="protein sequence ID" value="MBF9233264.1"/>
    <property type="molecule type" value="Genomic_DNA"/>
</dbReference>